<evidence type="ECO:0000313" key="3">
    <source>
        <dbReference type="Proteomes" id="UP000596202"/>
    </source>
</evidence>
<dbReference type="GeneID" id="93527077"/>
<evidence type="ECO:0000256" key="1">
    <source>
        <dbReference type="SAM" id="SignalP"/>
    </source>
</evidence>
<protein>
    <submittedName>
        <fullName evidence="2">Uncharacterized protein</fullName>
    </submittedName>
</protein>
<dbReference type="RefSeq" id="WP_002991538.1">
    <property type="nucleotide sequence ID" value="NZ_CP068108.1"/>
</dbReference>
<accession>A0A9Q7E9S3</accession>
<gene>
    <name evidence="2" type="ORF">I6I88_05395</name>
</gene>
<reference evidence="2 3" key="1">
    <citation type="submission" date="2021-01" db="EMBL/GenBank/DDBJ databases">
        <title>FDA dAtabase for Regulatory Grade micrObial Sequences (FDA-ARGOS): Supporting development and validation of Infectious Disease Dx tests.</title>
        <authorList>
            <person name="Sproer C."/>
            <person name="Gronow S."/>
            <person name="Severitt S."/>
            <person name="Schroder I."/>
            <person name="Tallon L."/>
            <person name="Sadzewicz L."/>
            <person name="Zhao X."/>
            <person name="Boylan J."/>
            <person name="Ott S."/>
            <person name="Bowen H."/>
            <person name="Vavikolanu K."/>
            <person name="Mehta A."/>
            <person name="Aluvathingal J."/>
            <person name="Nadendla S."/>
            <person name="Lowell S."/>
            <person name="Myers T."/>
            <person name="Yan Y."/>
            <person name="Sichtig H."/>
        </authorList>
    </citation>
    <scope>NUCLEOTIDE SEQUENCE [LARGE SCALE GENOMIC DNA]</scope>
    <source>
        <strain evidence="2 3">FDAARGOS_1131</strain>
    </source>
</reference>
<feature type="signal peptide" evidence="1">
    <location>
        <begin position="1"/>
        <end position="19"/>
    </location>
</feature>
<organism evidence="2 3">
    <name type="scientific">Myroides odoratus</name>
    <name type="common">Flavobacterium odoratum</name>
    <dbReference type="NCBI Taxonomy" id="256"/>
    <lineage>
        <taxon>Bacteria</taxon>
        <taxon>Pseudomonadati</taxon>
        <taxon>Bacteroidota</taxon>
        <taxon>Flavobacteriia</taxon>
        <taxon>Flavobacteriales</taxon>
        <taxon>Flavobacteriaceae</taxon>
        <taxon>Myroides</taxon>
    </lineage>
</organism>
<dbReference type="OrthoDB" id="1247310at2"/>
<evidence type="ECO:0000313" key="2">
    <source>
        <dbReference type="EMBL" id="QQU01188.1"/>
    </source>
</evidence>
<keyword evidence="1" id="KW-0732">Signal</keyword>
<dbReference type="EMBL" id="CP068108">
    <property type="protein sequence ID" value="QQU01188.1"/>
    <property type="molecule type" value="Genomic_DNA"/>
</dbReference>
<dbReference type="AlphaFoldDB" id="A0A9Q7E9S3"/>
<proteinExistence type="predicted"/>
<name>A0A9Q7E9S3_MYROD</name>
<dbReference type="Proteomes" id="UP000596202">
    <property type="component" value="Chromosome"/>
</dbReference>
<feature type="chain" id="PRO_5040487707" evidence="1">
    <location>
        <begin position="20"/>
        <end position="549"/>
    </location>
</feature>
<sequence>MKKTILTLICLTTTLLVSAQDKPGVGIGGKRINKAAMLDIQATNKGVLIPRINLETTTVLQGGVNPEGVIVYNKGTALPSGFYYWNGEKWEMLAGDSYITDELTRVEERLETQITNIINGGGEDQGTDISYLVSFNPETKVYTYLKPNAEGGYDKTEIDFTQAVQGIETNTFMRALTMTDAEGKEVISGYVYFSEDAIKAWKVNHPEGDPVLEMDSDLGTHIDVLGVVNNNFKNIFESEANTTIIHDIIKNAPHNVWVEDRGEAGQFLMYKDENETEHEVSLTHQETQTQMFKHVVSGDGNTGEALSTSTLNPADLKDGGIYYSYQAEHGQTFYINMTNDVINSIQNSETLKKEIFNTVNEYHSTGGNVYYGKMDASSTEDVLYVIQNDVPQQIDISQDILKVIEDVTNNTIIDKILERTEVTINIDEADVAVGTSIDGSKVYKGKRTITVFHEDGYDVTFTNPITVQPTKKVNTPGTASSSYEPTNEKIETLLSATIIRKQTKQIMTNQVTDVSTTAQNQLRFSFGLGTMYTALENDEYEVVFEYTAK</sequence>